<evidence type="ECO:0000313" key="1">
    <source>
        <dbReference type="EMBL" id="SBP54151.1"/>
    </source>
</evidence>
<sequence length="37" mass="4242">RHVGGRARQSHLYSLKIDTVRVSKIFNSVKSFLLVKT</sequence>
<dbReference type="AlphaFoldDB" id="A0A1A8AI43"/>
<protein>
    <submittedName>
        <fullName evidence="1">Myocardin</fullName>
    </submittedName>
</protein>
<dbReference type="EMBL" id="HADY01015666">
    <property type="protein sequence ID" value="SBP54151.1"/>
    <property type="molecule type" value="Transcribed_RNA"/>
</dbReference>
<feature type="non-terminal residue" evidence="1">
    <location>
        <position position="1"/>
    </location>
</feature>
<name>A0A1A8AI43_NOTFU</name>
<gene>
    <name evidence="1" type="primary">MYOCD</name>
</gene>
<organism evidence="1">
    <name type="scientific">Nothobranchius furzeri</name>
    <name type="common">Turquoise killifish</name>
    <dbReference type="NCBI Taxonomy" id="105023"/>
    <lineage>
        <taxon>Eukaryota</taxon>
        <taxon>Metazoa</taxon>
        <taxon>Chordata</taxon>
        <taxon>Craniata</taxon>
        <taxon>Vertebrata</taxon>
        <taxon>Euteleostomi</taxon>
        <taxon>Actinopterygii</taxon>
        <taxon>Neopterygii</taxon>
        <taxon>Teleostei</taxon>
        <taxon>Neoteleostei</taxon>
        <taxon>Acanthomorphata</taxon>
        <taxon>Ovalentaria</taxon>
        <taxon>Atherinomorphae</taxon>
        <taxon>Cyprinodontiformes</taxon>
        <taxon>Nothobranchiidae</taxon>
        <taxon>Nothobranchius</taxon>
    </lineage>
</organism>
<accession>A0A1A8AI43</accession>
<proteinExistence type="predicted"/>
<reference evidence="1" key="2">
    <citation type="submission" date="2016-06" db="EMBL/GenBank/DDBJ databases">
        <title>The genome of a short-lived fish provides insights into sex chromosome evolution and the genetic control of aging.</title>
        <authorList>
            <person name="Reichwald K."/>
            <person name="Felder M."/>
            <person name="Petzold A."/>
            <person name="Koch P."/>
            <person name="Groth M."/>
            <person name="Platzer M."/>
        </authorList>
    </citation>
    <scope>NUCLEOTIDE SEQUENCE</scope>
    <source>
        <tissue evidence="1">Brain</tissue>
    </source>
</reference>
<reference evidence="1" key="1">
    <citation type="submission" date="2016-05" db="EMBL/GenBank/DDBJ databases">
        <authorList>
            <person name="Lavstsen T."/>
            <person name="Jespersen J.S."/>
        </authorList>
    </citation>
    <scope>NUCLEOTIDE SEQUENCE</scope>
    <source>
        <tissue evidence="1">Brain</tissue>
    </source>
</reference>